<dbReference type="FunFam" id="1.20.1250.20:FF:000447">
    <property type="entry name" value="MFS multidrug transporter, putative"/>
    <property type="match status" value="1"/>
</dbReference>
<feature type="transmembrane region" description="Helical" evidence="6">
    <location>
        <begin position="148"/>
        <end position="173"/>
    </location>
</feature>
<feature type="transmembrane region" description="Helical" evidence="6">
    <location>
        <begin position="488"/>
        <end position="507"/>
    </location>
</feature>
<feature type="transmembrane region" description="Helical" evidence="6">
    <location>
        <begin position="55"/>
        <end position="76"/>
    </location>
</feature>
<keyword evidence="4 6" id="KW-0472">Membrane</keyword>
<evidence type="ECO:0000313" key="9">
    <source>
        <dbReference type="Proteomes" id="UP000266188"/>
    </source>
</evidence>
<feature type="transmembrane region" description="Helical" evidence="6">
    <location>
        <begin position="96"/>
        <end position="115"/>
    </location>
</feature>
<accession>A0A3A2ZDY0</accession>
<dbReference type="AlphaFoldDB" id="A0A3A2ZDY0"/>
<feature type="transmembrane region" description="Helical" evidence="6">
    <location>
        <begin position="216"/>
        <end position="236"/>
    </location>
</feature>
<dbReference type="Gene3D" id="1.20.1250.20">
    <property type="entry name" value="MFS general substrate transporter like domains"/>
    <property type="match status" value="2"/>
</dbReference>
<feature type="transmembrane region" description="Helical" evidence="6">
    <location>
        <begin position="450"/>
        <end position="476"/>
    </location>
</feature>
<evidence type="ECO:0000256" key="2">
    <source>
        <dbReference type="ARBA" id="ARBA00022692"/>
    </source>
</evidence>
<dbReference type="OrthoDB" id="5086884at2759"/>
<proteinExistence type="predicted"/>
<evidence type="ECO:0000256" key="5">
    <source>
        <dbReference type="SAM" id="MobiDB-lite"/>
    </source>
</evidence>
<evidence type="ECO:0000256" key="1">
    <source>
        <dbReference type="ARBA" id="ARBA00004141"/>
    </source>
</evidence>
<evidence type="ECO:0000256" key="4">
    <source>
        <dbReference type="ARBA" id="ARBA00023136"/>
    </source>
</evidence>
<feature type="compositionally biased region" description="Polar residues" evidence="5">
    <location>
        <begin position="20"/>
        <end position="33"/>
    </location>
</feature>
<dbReference type="GO" id="GO:0016020">
    <property type="term" value="C:membrane"/>
    <property type="evidence" value="ECO:0007669"/>
    <property type="project" value="UniProtKB-SubCell"/>
</dbReference>
<feature type="transmembrane region" description="Helical" evidence="6">
    <location>
        <begin position="122"/>
        <end position="142"/>
    </location>
</feature>
<dbReference type="Proteomes" id="UP000266188">
    <property type="component" value="Unassembled WGS sequence"/>
</dbReference>
<feature type="transmembrane region" description="Helical" evidence="6">
    <location>
        <begin position="257"/>
        <end position="277"/>
    </location>
</feature>
<dbReference type="InterPro" id="IPR036259">
    <property type="entry name" value="MFS_trans_sf"/>
</dbReference>
<reference evidence="9" key="1">
    <citation type="submission" date="2017-02" db="EMBL/GenBank/DDBJ databases">
        <authorList>
            <person name="Tafer H."/>
            <person name="Lopandic K."/>
        </authorList>
    </citation>
    <scope>NUCLEOTIDE SEQUENCE [LARGE SCALE GENOMIC DNA]</scope>
    <source>
        <strain evidence="9">CBS 366.77</strain>
    </source>
</reference>
<evidence type="ECO:0000256" key="6">
    <source>
        <dbReference type="SAM" id="Phobius"/>
    </source>
</evidence>
<feature type="transmembrane region" description="Helical" evidence="6">
    <location>
        <begin position="387"/>
        <end position="406"/>
    </location>
</feature>
<dbReference type="GO" id="GO:0022857">
    <property type="term" value="F:transmembrane transporter activity"/>
    <property type="evidence" value="ECO:0007669"/>
    <property type="project" value="InterPro"/>
</dbReference>
<organism evidence="8 9">
    <name type="scientific">Aspergillus sclerotialis</name>
    <dbReference type="NCBI Taxonomy" id="2070753"/>
    <lineage>
        <taxon>Eukaryota</taxon>
        <taxon>Fungi</taxon>
        <taxon>Dikarya</taxon>
        <taxon>Ascomycota</taxon>
        <taxon>Pezizomycotina</taxon>
        <taxon>Eurotiomycetes</taxon>
        <taxon>Eurotiomycetidae</taxon>
        <taxon>Eurotiales</taxon>
        <taxon>Aspergillaceae</taxon>
        <taxon>Aspergillus</taxon>
        <taxon>Aspergillus subgen. Polypaecilum</taxon>
    </lineage>
</organism>
<name>A0A3A2ZDY0_9EURO</name>
<feature type="region of interest" description="Disordered" evidence="5">
    <location>
        <begin position="1"/>
        <end position="35"/>
    </location>
</feature>
<dbReference type="PROSITE" id="PS50850">
    <property type="entry name" value="MFS"/>
    <property type="match status" value="1"/>
</dbReference>
<dbReference type="SUPFAM" id="SSF103473">
    <property type="entry name" value="MFS general substrate transporter"/>
    <property type="match status" value="1"/>
</dbReference>
<feature type="domain" description="Major facilitator superfamily (MFS) profile" evidence="7">
    <location>
        <begin position="61"/>
        <end position="511"/>
    </location>
</feature>
<dbReference type="Pfam" id="PF07690">
    <property type="entry name" value="MFS_1"/>
    <property type="match status" value="1"/>
</dbReference>
<dbReference type="InterPro" id="IPR020846">
    <property type="entry name" value="MFS_dom"/>
</dbReference>
<evidence type="ECO:0000259" key="7">
    <source>
        <dbReference type="PROSITE" id="PS50850"/>
    </source>
</evidence>
<gene>
    <name evidence="8" type="ORF">PHISCL_08125</name>
</gene>
<evidence type="ECO:0000313" key="8">
    <source>
        <dbReference type="EMBL" id="RJE19537.1"/>
    </source>
</evidence>
<dbReference type="InterPro" id="IPR011701">
    <property type="entry name" value="MFS"/>
</dbReference>
<dbReference type="EMBL" id="MVGC01000395">
    <property type="protein sequence ID" value="RJE19537.1"/>
    <property type="molecule type" value="Genomic_DNA"/>
</dbReference>
<comment type="subcellular location">
    <subcellularLocation>
        <location evidence="1">Membrane</location>
        <topology evidence="1">Multi-pass membrane protein</topology>
    </subcellularLocation>
</comment>
<dbReference type="PANTHER" id="PTHR42718">
    <property type="entry name" value="MAJOR FACILITATOR SUPERFAMILY MULTIDRUG TRANSPORTER MFSC"/>
    <property type="match status" value="1"/>
</dbReference>
<feature type="transmembrane region" description="Helical" evidence="6">
    <location>
        <begin position="358"/>
        <end position="380"/>
    </location>
</feature>
<sequence>MTPFNTTDPNGLETEATEDVQPTSKQNEGQQPMQRLDSATIEHLGRKRPEFFTNAWSECAFCFSIFMCQILAEYFISGSNVLLPTLLEELDIPSQLSIWPSTAMSLAVTSTLLIFGRLADMFGGFVLYVGGMVWLTVTSLIAGFSQNYIMLFAFRGLQGLALAAFLPSSIMILGRVYRPGPRKNLVFSIYGACAALGFFVGIFFSGLCGSFLTWSWYFFIGAILSAVTAVSSYFSIPSDYTETRKLSRATMDWIGSGLLLPGAVLFIFAIADAAHAPRQWKTPYVYVCLILGGLILGAFTYMEGWVVQNPLLPGDLFAVKYMKPLVIALLCMYGSLGIFLLYAALYMEQLMGATPLQVVAWTSPMAIGGLILSATGGLLLHMLNGTVLVLISSLGYVVSGLLFALIPIGGNYWAYVFPAMICGTIGIDISFNVTNIFITTNLPRERQGLAGALINCTLHFGIALMLAFADIVQVYLEDKGLKTSYQSVFWFQVGLSGFAFVVLLFFVRINRAKSELTVDERRELEESAQAT</sequence>
<feature type="transmembrane region" description="Helical" evidence="6">
    <location>
        <begin position="185"/>
        <end position="204"/>
    </location>
</feature>
<feature type="transmembrane region" description="Helical" evidence="6">
    <location>
        <begin position="412"/>
        <end position="438"/>
    </location>
</feature>
<dbReference type="PANTHER" id="PTHR42718:SF36">
    <property type="entry name" value="MULTIDRUG TRANSPORTER, PUTATIVE (AFU_ORTHOLOGUE AFUA_4G13820)-RELATED"/>
    <property type="match status" value="1"/>
</dbReference>
<keyword evidence="9" id="KW-1185">Reference proteome</keyword>
<comment type="caution">
    <text evidence="8">The sequence shown here is derived from an EMBL/GenBank/DDBJ whole genome shotgun (WGS) entry which is preliminary data.</text>
</comment>
<protein>
    <submittedName>
        <fullName evidence="8">MFS multidrug transporter</fullName>
    </submittedName>
</protein>
<keyword evidence="3 6" id="KW-1133">Transmembrane helix</keyword>
<feature type="transmembrane region" description="Helical" evidence="6">
    <location>
        <begin position="325"/>
        <end position="346"/>
    </location>
</feature>
<evidence type="ECO:0000256" key="3">
    <source>
        <dbReference type="ARBA" id="ARBA00022989"/>
    </source>
</evidence>
<keyword evidence="2 6" id="KW-0812">Transmembrane</keyword>
<feature type="transmembrane region" description="Helical" evidence="6">
    <location>
        <begin position="283"/>
        <end position="304"/>
    </location>
</feature>